<proteinExistence type="predicted"/>
<dbReference type="HOGENOM" id="CLU_3096035_0_0_7"/>
<evidence type="ECO:0000313" key="2">
    <source>
        <dbReference type="Proteomes" id="UP000008080"/>
    </source>
</evidence>
<organism evidence="1 2">
    <name type="scientific">Bdellovibrio bacteriovorus (strain ATCC 15356 / DSM 50701 / NCIMB 9529 / HD100)</name>
    <dbReference type="NCBI Taxonomy" id="264462"/>
    <lineage>
        <taxon>Bacteria</taxon>
        <taxon>Pseudomonadati</taxon>
        <taxon>Bdellovibrionota</taxon>
        <taxon>Bdellovibrionia</taxon>
        <taxon>Bdellovibrionales</taxon>
        <taxon>Pseudobdellovibrionaceae</taxon>
        <taxon>Bdellovibrio</taxon>
    </lineage>
</organism>
<dbReference type="KEGG" id="bba:Bd1166"/>
<protein>
    <submittedName>
        <fullName evidence="1">Uncharacterized protein</fullName>
    </submittedName>
</protein>
<name>Q6MNS2_BDEBA</name>
<dbReference type="Proteomes" id="UP000008080">
    <property type="component" value="Chromosome"/>
</dbReference>
<reference evidence="1 2" key="1">
    <citation type="journal article" date="2004" name="Science">
        <title>A predator unmasked: life cycle of Bdellovibrio bacteriovorus from a genomic perspective.</title>
        <authorList>
            <person name="Rendulic S."/>
            <person name="Jagtap P."/>
            <person name="Rosinus A."/>
            <person name="Eppinger M."/>
            <person name="Baar C."/>
            <person name="Lanz C."/>
            <person name="Keller H."/>
            <person name="Lambert C."/>
            <person name="Evans K.J."/>
            <person name="Goesmann A."/>
            <person name="Meyer F."/>
            <person name="Sockett R.E."/>
            <person name="Schuster S.C."/>
        </authorList>
    </citation>
    <scope>NUCLEOTIDE SEQUENCE [LARGE SCALE GENOMIC DNA]</scope>
    <source>
        <strain evidence="2">ATCC 15356 / DSM 50701 / NCIMB 9529 / HD100</strain>
    </source>
</reference>
<sequence>MSVFLSEKMPKVSTLTSGRWVLLDFSDYSFSMGNVCSLNRSSDRASSENTQ</sequence>
<dbReference type="EMBL" id="BX842649">
    <property type="protein sequence ID" value="CAE79079.1"/>
    <property type="molecule type" value="Genomic_DNA"/>
</dbReference>
<dbReference type="AlphaFoldDB" id="Q6MNS2"/>
<dbReference type="STRING" id="264462.Bd1166"/>
<evidence type="ECO:0000313" key="1">
    <source>
        <dbReference type="EMBL" id="CAE79079.1"/>
    </source>
</evidence>
<gene>
    <name evidence="1" type="ordered locus">Bd1166</name>
</gene>
<accession>Q6MNS2</accession>
<keyword evidence="2" id="KW-1185">Reference proteome</keyword>